<proteinExistence type="predicted"/>
<organism evidence="1">
    <name type="scientific">Thermus tengchongensis</name>
    <dbReference type="NCBI Taxonomy" id="1214928"/>
    <lineage>
        <taxon>Bacteria</taxon>
        <taxon>Thermotogati</taxon>
        <taxon>Deinococcota</taxon>
        <taxon>Deinococci</taxon>
        <taxon>Thermales</taxon>
        <taxon>Thermaceae</taxon>
        <taxon>Thermus</taxon>
    </lineage>
</organism>
<gene>
    <name evidence="1" type="ORF">ENV26_00060</name>
</gene>
<dbReference type="EMBL" id="DTFR01000004">
    <property type="protein sequence ID" value="HHS37423.1"/>
    <property type="molecule type" value="Genomic_DNA"/>
</dbReference>
<evidence type="ECO:0000313" key="1">
    <source>
        <dbReference type="EMBL" id="HHS37423.1"/>
    </source>
</evidence>
<sequence>MKGKAWLVLAGLVAVGLAAAYGPRAGFGVGTPQAGVVAGLAGTLHDEAASLLGLTPEELVALHQQGKTLAQIAQELGVDPAKLEAELAQVRNAAIDEAVKAGALTEAQTTLMKTRTQALVRAMLQREIGPVAGFVYGPAFGAQAYGRRTGQPVAPGAPQGPGYPTCPYFPQGGSFGPFGPWWGR</sequence>
<comment type="caution">
    <text evidence="1">The sequence shown here is derived from an EMBL/GenBank/DDBJ whole genome shotgun (WGS) entry which is preliminary data.</text>
</comment>
<name>A0A7C6E1A0_9DEIN</name>
<protein>
    <submittedName>
        <fullName evidence="1">Helix-turn-helix domain-containing protein</fullName>
    </submittedName>
</protein>
<reference evidence="1" key="1">
    <citation type="journal article" date="2020" name="mSystems">
        <title>Genome- and Community-Level Interaction Insights into Carbon Utilization and Element Cycling Functions of Hydrothermarchaeota in Hydrothermal Sediment.</title>
        <authorList>
            <person name="Zhou Z."/>
            <person name="Liu Y."/>
            <person name="Xu W."/>
            <person name="Pan J."/>
            <person name="Luo Z.H."/>
            <person name="Li M."/>
        </authorList>
    </citation>
    <scope>NUCLEOTIDE SEQUENCE [LARGE SCALE GENOMIC DNA]</scope>
    <source>
        <strain evidence="1">SpSt-743</strain>
    </source>
</reference>
<accession>A0A7C6E1A0</accession>
<dbReference type="AlphaFoldDB" id="A0A7C6E1A0"/>